<evidence type="ECO:0000313" key="8">
    <source>
        <dbReference type="EMBL" id="KAK9822884.1"/>
    </source>
</evidence>
<dbReference type="InterPro" id="IPR012936">
    <property type="entry name" value="Erv_C"/>
</dbReference>
<dbReference type="Pfam" id="PF13850">
    <property type="entry name" value="ERGIC_N"/>
    <property type="match status" value="1"/>
</dbReference>
<dbReference type="GO" id="GO:0030134">
    <property type="term" value="C:COPII-coated ER to Golgi transport vesicle"/>
    <property type="evidence" value="ECO:0007669"/>
    <property type="project" value="TreeGrafter"/>
</dbReference>
<evidence type="ECO:0000259" key="6">
    <source>
        <dbReference type="Pfam" id="PF07970"/>
    </source>
</evidence>
<evidence type="ECO:0000259" key="7">
    <source>
        <dbReference type="Pfam" id="PF13850"/>
    </source>
</evidence>
<dbReference type="PANTHER" id="PTHR10984:SF82">
    <property type="entry name" value="ENDOPLASMIC RETICULUM VESICLE TRANSPORTER PROTEIN"/>
    <property type="match status" value="1"/>
</dbReference>
<accession>A0AAW1QNA0</accession>
<dbReference type="Proteomes" id="UP001438707">
    <property type="component" value="Unassembled WGS sequence"/>
</dbReference>
<organism evidence="8 9">
    <name type="scientific">Apatococcus lobatus</name>
    <dbReference type="NCBI Taxonomy" id="904363"/>
    <lineage>
        <taxon>Eukaryota</taxon>
        <taxon>Viridiplantae</taxon>
        <taxon>Chlorophyta</taxon>
        <taxon>core chlorophytes</taxon>
        <taxon>Trebouxiophyceae</taxon>
        <taxon>Chlorellales</taxon>
        <taxon>Chlorellaceae</taxon>
        <taxon>Apatococcus</taxon>
    </lineage>
</organism>
<comment type="caution">
    <text evidence="8">The sequence shown here is derived from an EMBL/GenBank/DDBJ whole genome shotgun (WGS) entry which is preliminary data.</text>
</comment>
<keyword evidence="3 5" id="KW-1133">Transmembrane helix</keyword>
<dbReference type="Pfam" id="PF07970">
    <property type="entry name" value="COPIIcoated_ERV"/>
    <property type="match status" value="1"/>
</dbReference>
<evidence type="ECO:0000256" key="1">
    <source>
        <dbReference type="ARBA" id="ARBA00004370"/>
    </source>
</evidence>
<feature type="transmembrane region" description="Helical" evidence="5">
    <location>
        <begin position="21"/>
        <end position="44"/>
    </location>
</feature>
<sequence length="386" mass="43142">MEGWASKLKYIDAFPKVNEDFYQRTLSGGIITVGSTLLMVGLFLSELNLFLHVNTANELLVDTSRGEQLNINVDITFPAMPCEWMSLDVMDVSGDMHLDVDHDIFKKRLGPDGKPINHIGDKHKVGPEIRDPDANETVGCGSCYGAQSPEQECCHTCDEVRSAYRKKGWAFSDPQQIDQCAKEGFMTRMKEQEGEGCHLWGTLAVNKVAGNFHFAPGKSFQQGAMHVHDLVPFQTTHFDVSHSINALSFGKGYPGMRNPLDKVNARMLHNQNPEGKTGMFQYFLKVVPTSYTDIKNQTVSTNQFSVTEHFRQSDIAAGQNLPGVFFFYDLSPIKVRFNEERSSFTTFLTSLCAIIGGVFTVSGLIDAFIYHGQQVIKKKVDLGKQY</sequence>
<protein>
    <recommendedName>
        <fullName evidence="10">Endoplasmic reticulum-Golgi intermediate compartment protein 3</fullName>
    </recommendedName>
</protein>
<dbReference type="AlphaFoldDB" id="A0AAW1QNA0"/>
<proteinExistence type="predicted"/>
<dbReference type="PANTHER" id="PTHR10984">
    <property type="entry name" value="ENDOPLASMIC RETICULUM-GOLGI INTERMEDIATE COMPARTMENT PROTEIN"/>
    <property type="match status" value="1"/>
</dbReference>
<evidence type="ECO:0000256" key="3">
    <source>
        <dbReference type="ARBA" id="ARBA00022989"/>
    </source>
</evidence>
<name>A0AAW1QNA0_9CHLO</name>
<feature type="domain" description="Endoplasmic reticulum vesicle transporter C-terminal" evidence="6">
    <location>
        <begin position="143"/>
        <end position="366"/>
    </location>
</feature>
<gene>
    <name evidence="8" type="ORF">WJX74_000775</name>
</gene>
<dbReference type="GO" id="GO:0016020">
    <property type="term" value="C:membrane"/>
    <property type="evidence" value="ECO:0007669"/>
    <property type="project" value="UniProtKB-SubCell"/>
</dbReference>
<keyword evidence="9" id="KW-1185">Reference proteome</keyword>
<dbReference type="InterPro" id="IPR045888">
    <property type="entry name" value="Erv"/>
</dbReference>
<dbReference type="InterPro" id="IPR039542">
    <property type="entry name" value="Erv_N"/>
</dbReference>
<comment type="subcellular location">
    <subcellularLocation>
        <location evidence="1">Membrane</location>
    </subcellularLocation>
</comment>
<reference evidence="8 9" key="1">
    <citation type="journal article" date="2024" name="Nat. Commun.">
        <title>Phylogenomics reveals the evolutionary origins of lichenization in chlorophyte algae.</title>
        <authorList>
            <person name="Puginier C."/>
            <person name="Libourel C."/>
            <person name="Otte J."/>
            <person name="Skaloud P."/>
            <person name="Haon M."/>
            <person name="Grisel S."/>
            <person name="Petersen M."/>
            <person name="Berrin J.G."/>
            <person name="Delaux P.M."/>
            <person name="Dal Grande F."/>
            <person name="Keller J."/>
        </authorList>
    </citation>
    <scope>NUCLEOTIDE SEQUENCE [LARGE SCALE GENOMIC DNA]</scope>
    <source>
        <strain evidence="8 9">SAG 2145</strain>
    </source>
</reference>
<evidence type="ECO:0000256" key="4">
    <source>
        <dbReference type="ARBA" id="ARBA00023136"/>
    </source>
</evidence>
<keyword evidence="4 5" id="KW-0472">Membrane</keyword>
<keyword evidence="2 5" id="KW-0812">Transmembrane</keyword>
<evidence type="ECO:0000313" key="9">
    <source>
        <dbReference type="Proteomes" id="UP001438707"/>
    </source>
</evidence>
<dbReference type="EMBL" id="JALJOS010000029">
    <property type="protein sequence ID" value="KAK9822884.1"/>
    <property type="molecule type" value="Genomic_DNA"/>
</dbReference>
<evidence type="ECO:0000256" key="2">
    <source>
        <dbReference type="ARBA" id="ARBA00022692"/>
    </source>
</evidence>
<feature type="domain" description="Endoplasmic reticulum vesicle transporter N-terminal" evidence="7">
    <location>
        <begin position="8"/>
        <end position="97"/>
    </location>
</feature>
<feature type="transmembrane region" description="Helical" evidence="5">
    <location>
        <begin position="347"/>
        <end position="369"/>
    </location>
</feature>
<evidence type="ECO:0000256" key="5">
    <source>
        <dbReference type="SAM" id="Phobius"/>
    </source>
</evidence>
<evidence type="ECO:0008006" key="10">
    <source>
        <dbReference type="Google" id="ProtNLM"/>
    </source>
</evidence>
<dbReference type="GO" id="GO:0005783">
    <property type="term" value="C:endoplasmic reticulum"/>
    <property type="evidence" value="ECO:0007669"/>
    <property type="project" value="TreeGrafter"/>
</dbReference>